<feature type="compositionally biased region" description="Low complexity" evidence="9">
    <location>
        <begin position="42"/>
        <end position="51"/>
    </location>
</feature>
<dbReference type="InterPro" id="IPR000073">
    <property type="entry name" value="AB_hydrolase_1"/>
</dbReference>
<feature type="region of interest" description="Disordered" evidence="9">
    <location>
        <begin position="1"/>
        <end position="60"/>
    </location>
</feature>
<comment type="similarity">
    <text evidence="1 7">Belongs to the AB hydrolase superfamily.</text>
</comment>
<proteinExistence type="inferred from homology"/>
<feature type="active site" evidence="8">
    <location>
        <position position="193"/>
    </location>
</feature>
<feature type="compositionally biased region" description="Pro residues" evidence="9">
    <location>
        <begin position="15"/>
        <end position="25"/>
    </location>
</feature>
<comment type="caution">
    <text evidence="11">The sequence shown here is derived from an EMBL/GenBank/DDBJ whole genome shotgun (WGS) entry which is preliminary data.</text>
</comment>
<evidence type="ECO:0000259" key="10">
    <source>
        <dbReference type="Pfam" id="PF12697"/>
    </source>
</evidence>
<protein>
    <recommendedName>
        <fullName evidence="2 7">Protein phosphatase methylesterase 1</fullName>
        <shortName evidence="7">PME-1</shortName>
        <ecNumber evidence="7">3.1.1.-</ecNumber>
    </recommendedName>
</protein>
<dbReference type="AlphaFoldDB" id="A0AAE0WPU1"/>
<dbReference type="PANTHER" id="PTHR14189">
    <property type="entry name" value="PROTEIN PHOSPHATASE METHYLESTERASE-1 RELATED"/>
    <property type="match status" value="1"/>
</dbReference>
<dbReference type="Gene3D" id="3.40.50.1820">
    <property type="entry name" value="alpha/beta hydrolase"/>
    <property type="match status" value="1"/>
</dbReference>
<dbReference type="Pfam" id="PF12697">
    <property type="entry name" value="Abhydrolase_6"/>
    <property type="match status" value="1"/>
</dbReference>
<evidence type="ECO:0000256" key="7">
    <source>
        <dbReference type="PIRNR" id="PIRNR022950"/>
    </source>
</evidence>
<dbReference type="Proteomes" id="UP001274830">
    <property type="component" value="Unassembled WGS sequence"/>
</dbReference>
<evidence type="ECO:0000256" key="2">
    <source>
        <dbReference type="ARBA" id="ARBA00020672"/>
    </source>
</evidence>
<organism evidence="11 12">
    <name type="scientific">Recurvomyces mirabilis</name>
    <dbReference type="NCBI Taxonomy" id="574656"/>
    <lineage>
        <taxon>Eukaryota</taxon>
        <taxon>Fungi</taxon>
        <taxon>Dikarya</taxon>
        <taxon>Ascomycota</taxon>
        <taxon>Pezizomycotina</taxon>
        <taxon>Dothideomycetes</taxon>
        <taxon>Dothideomycetidae</taxon>
        <taxon>Mycosphaerellales</taxon>
        <taxon>Teratosphaeriaceae</taxon>
        <taxon>Recurvomyces</taxon>
    </lineage>
</organism>
<dbReference type="RefSeq" id="XP_064694406.1">
    <property type="nucleotide sequence ID" value="XM_064838321.1"/>
</dbReference>
<reference evidence="11" key="1">
    <citation type="submission" date="2023-07" db="EMBL/GenBank/DDBJ databases">
        <title>Black Yeasts Isolated from many extreme environments.</title>
        <authorList>
            <person name="Coleine C."/>
            <person name="Stajich J.E."/>
            <person name="Selbmann L."/>
        </authorList>
    </citation>
    <scope>NUCLEOTIDE SEQUENCE</scope>
    <source>
        <strain evidence="11">CCFEE 5485</strain>
    </source>
</reference>
<dbReference type="InterPro" id="IPR016812">
    <property type="entry name" value="PPase_methylesterase_euk"/>
</dbReference>
<dbReference type="PIRSF" id="PIRSF022950">
    <property type="entry name" value="PPase_methylesterase_euk"/>
    <property type="match status" value="1"/>
</dbReference>
<evidence type="ECO:0000256" key="4">
    <source>
        <dbReference type="ARBA" id="ARBA00022801"/>
    </source>
</evidence>
<comment type="catalytic activity">
    <reaction evidence="6">
        <text>[phosphatase 2A protein]-C-terminal L-leucine methyl ester + H2O = [phosphatase 2A protein]-C-terminal L-leucine + methanol + H(+)</text>
        <dbReference type="Rhea" id="RHEA:48548"/>
        <dbReference type="Rhea" id="RHEA-COMP:12134"/>
        <dbReference type="Rhea" id="RHEA-COMP:12135"/>
        <dbReference type="ChEBI" id="CHEBI:15377"/>
        <dbReference type="ChEBI" id="CHEBI:15378"/>
        <dbReference type="ChEBI" id="CHEBI:17790"/>
        <dbReference type="ChEBI" id="CHEBI:90516"/>
        <dbReference type="ChEBI" id="CHEBI:90517"/>
        <dbReference type="EC" id="3.1.1.89"/>
    </reaction>
</comment>
<keyword evidence="4 7" id="KW-0378">Hydrolase</keyword>
<evidence type="ECO:0000256" key="5">
    <source>
        <dbReference type="ARBA" id="ARBA00024741"/>
    </source>
</evidence>
<evidence type="ECO:0000256" key="8">
    <source>
        <dbReference type="PIRSR" id="PIRSR022950-1"/>
    </source>
</evidence>
<accession>A0AAE0WPU1</accession>
<feature type="active site" evidence="8">
    <location>
        <position position="345"/>
    </location>
</feature>
<evidence type="ECO:0000256" key="3">
    <source>
        <dbReference type="ARBA" id="ARBA00022487"/>
    </source>
</evidence>
<evidence type="ECO:0000256" key="6">
    <source>
        <dbReference type="ARBA" id="ARBA00049203"/>
    </source>
</evidence>
<dbReference type="SUPFAM" id="SSF53474">
    <property type="entry name" value="alpha/beta-Hydrolases"/>
    <property type="match status" value="1"/>
</dbReference>
<dbReference type="InterPro" id="IPR029058">
    <property type="entry name" value="AB_hydrolase_fold"/>
</dbReference>
<evidence type="ECO:0000256" key="9">
    <source>
        <dbReference type="SAM" id="MobiDB-lite"/>
    </source>
</evidence>
<comment type="function">
    <text evidence="5">Demethylates proteins that have been reversibly carboxymethylated. Demethylates the phosphatase PP2A catalytic subunit.</text>
</comment>
<keyword evidence="12" id="KW-1185">Reference proteome</keyword>
<dbReference type="GeneID" id="89962861"/>
<feature type="domain" description="AB hydrolase-1" evidence="10">
    <location>
        <begin position="107"/>
        <end position="357"/>
    </location>
</feature>
<sequence>MSDLLRNTDDGEAPQPSPRPKPNPRPVTMSSLSIVEADECSSDSSADSSASLNTIRPSSSEEVASASHWTKFFDQEFYFDVDSDTQKARYHVYFTPPTDVKKGPLFICHHGAGSCGLSFALFTRELRKRLPDAGVLSLEARNHGSIVTNPQSGEEIVDFSLATMTADAETMINMTKQELGWTQLPPTVLLGHSLGGSIVTQLAVNYALGNAIIGYCVIDFVEGYAIEALQQIASYLATRPKIFSSLDEAVQWHVRTRTIRNPESAAISVPSMLTRLPSGKYVWKTDYSATQPWWDGWFRGQSQKFLTGRGAKELILAGTDRLDKDLMIGQMQGKFQLVVVPEAGHFVQEDVPEKTAQLLVEFFGRNDRSAMVLPPKVSDLLAQGKKV</sequence>
<evidence type="ECO:0000256" key="1">
    <source>
        <dbReference type="ARBA" id="ARBA00008645"/>
    </source>
</evidence>
<dbReference type="EMBL" id="JAUTXT010000013">
    <property type="protein sequence ID" value="KAK3675634.1"/>
    <property type="molecule type" value="Genomic_DNA"/>
</dbReference>
<keyword evidence="3 7" id="KW-0719">Serine esterase</keyword>
<name>A0AAE0WPU1_9PEZI</name>
<feature type="active site" evidence="8">
    <location>
        <position position="219"/>
    </location>
</feature>
<dbReference type="GO" id="GO:0051723">
    <property type="term" value="F:protein methylesterase activity"/>
    <property type="evidence" value="ECO:0007669"/>
    <property type="project" value="UniProtKB-EC"/>
</dbReference>
<gene>
    <name evidence="11" type="primary">PPE1</name>
    <name evidence="11" type="ORF">LTR78_004275</name>
</gene>
<evidence type="ECO:0000313" key="11">
    <source>
        <dbReference type="EMBL" id="KAK3675634.1"/>
    </source>
</evidence>
<dbReference type="EC" id="3.1.1.-" evidence="7"/>
<dbReference type="PANTHER" id="PTHR14189:SF0">
    <property type="entry name" value="PROTEIN PHOSPHATASE METHYLESTERASE 1"/>
    <property type="match status" value="1"/>
</dbReference>
<evidence type="ECO:0000313" key="12">
    <source>
        <dbReference type="Proteomes" id="UP001274830"/>
    </source>
</evidence>